<name>A0A382WC35_9ZZZZ</name>
<feature type="region of interest" description="Disordered" evidence="1">
    <location>
        <begin position="78"/>
        <end position="109"/>
    </location>
</feature>
<feature type="compositionally biased region" description="Acidic residues" evidence="1">
    <location>
        <begin position="85"/>
        <end position="99"/>
    </location>
</feature>
<accession>A0A382WC35</accession>
<organism evidence="2">
    <name type="scientific">marine metagenome</name>
    <dbReference type="NCBI Taxonomy" id="408172"/>
    <lineage>
        <taxon>unclassified sequences</taxon>
        <taxon>metagenomes</taxon>
        <taxon>ecological metagenomes</taxon>
    </lineage>
</organism>
<gene>
    <name evidence="2" type="ORF">METZ01_LOCUS409038</name>
</gene>
<dbReference type="AlphaFoldDB" id="A0A382WC35"/>
<reference evidence="2" key="1">
    <citation type="submission" date="2018-05" db="EMBL/GenBank/DDBJ databases">
        <authorList>
            <person name="Lanie J.A."/>
            <person name="Ng W.-L."/>
            <person name="Kazmierczak K.M."/>
            <person name="Andrzejewski T.M."/>
            <person name="Davidsen T.M."/>
            <person name="Wayne K.J."/>
            <person name="Tettelin H."/>
            <person name="Glass J.I."/>
            <person name="Rusch D."/>
            <person name="Podicherti R."/>
            <person name="Tsui H.-C.T."/>
            <person name="Winkler M.E."/>
        </authorList>
    </citation>
    <scope>NUCLEOTIDE SEQUENCE</scope>
</reference>
<evidence type="ECO:0000256" key="1">
    <source>
        <dbReference type="SAM" id="MobiDB-lite"/>
    </source>
</evidence>
<proteinExistence type="predicted"/>
<dbReference type="EMBL" id="UINC01158569">
    <property type="protein sequence ID" value="SVD56184.1"/>
    <property type="molecule type" value="Genomic_DNA"/>
</dbReference>
<protein>
    <submittedName>
        <fullName evidence="2">Uncharacterized protein</fullName>
    </submittedName>
</protein>
<sequence>MIPQLIGELICSGLCHVLFAGLAGGDSAMKNAQKPPTKLSTPAPSGNRSKRLTESRDTLRNCSFDGCNALSFRSTDRCWRHQDEPPSDPEPESEPEPEAEANWWEGQQE</sequence>
<feature type="region of interest" description="Disordered" evidence="1">
    <location>
        <begin position="26"/>
        <end position="55"/>
    </location>
</feature>
<feature type="compositionally biased region" description="Polar residues" evidence="1">
    <location>
        <begin position="38"/>
        <end position="47"/>
    </location>
</feature>
<evidence type="ECO:0000313" key="2">
    <source>
        <dbReference type="EMBL" id="SVD56184.1"/>
    </source>
</evidence>